<name>A0A8J7PHW9_9PROT</name>
<gene>
    <name evidence="2" type="ORF">J0H12_00465</name>
</gene>
<protein>
    <submittedName>
        <fullName evidence="2">Uncharacterized protein</fullName>
    </submittedName>
</protein>
<evidence type="ECO:0000256" key="1">
    <source>
        <dbReference type="SAM" id="SignalP"/>
    </source>
</evidence>
<proteinExistence type="predicted"/>
<dbReference type="Proteomes" id="UP000664414">
    <property type="component" value="Unassembled WGS sequence"/>
</dbReference>
<sequence length="267" mass="29979">MKLKILFIGLFTLTGTSNASTQTISLLNEKIVTQVQPLVMRVSSPIHPSSSMDVFAHMGIDLYSLPRVDSPSTKDVGGIEEKTSTDSVHQEAQSPKYLEVIKEGKEVSVLRFKYEKKRGYLAYKDGTPLKAFVSQLNQFHTENPDQDIAIDLSQRFISINTVGAIYKELTDKIKGKIKCFNLSGTSIGCDITDVLEELIKKDSFKYLVIIGTTAAEDAETFSPLDPVLKSKIIYIPQKYLQEEEVVKHHSGHIKTHEDYFKEDIFGK</sequence>
<comment type="caution">
    <text evidence="2">The sequence shown here is derived from an EMBL/GenBank/DDBJ whole genome shotgun (WGS) entry which is preliminary data.</text>
</comment>
<accession>A0A8J7PHW9</accession>
<evidence type="ECO:0000313" key="2">
    <source>
        <dbReference type="EMBL" id="MBN9412385.1"/>
    </source>
</evidence>
<dbReference type="AlphaFoldDB" id="A0A8J7PHW9"/>
<keyword evidence="1" id="KW-0732">Signal</keyword>
<dbReference type="EMBL" id="JAFKGL010000010">
    <property type="protein sequence ID" value="MBN9412385.1"/>
    <property type="molecule type" value="Genomic_DNA"/>
</dbReference>
<feature type="signal peptide" evidence="1">
    <location>
        <begin position="1"/>
        <end position="19"/>
    </location>
</feature>
<reference evidence="2" key="1">
    <citation type="submission" date="2021-02" db="EMBL/GenBank/DDBJ databases">
        <title>Thiocyanate and organic carbon inputs drive convergent selection for specific autotrophic Afipia and Thiobacillus strains within complex microbiomes.</title>
        <authorList>
            <person name="Huddy R.J."/>
            <person name="Sachdeva R."/>
            <person name="Kadzinga F."/>
            <person name="Kantor R.S."/>
            <person name="Harrison S.T.L."/>
            <person name="Banfield J.F."/>
        </authorList>
    </citation>
    <scope>NUCLEOTIDE SEQUENCE</scope>
    <source>
        <strain evidence="2">SCN18_10_11_15_R4_P_38_20</strain>
    </source>
</reference>
<evidence type="ECO:0000313" key="3">
    <source>
        <dbReference type="Proteomes" id="UP000664414"/>
    </source>
</evidence>
<feature type="chain" id="PRO_5035224055" evidence="1">
    <location>
        <begin position="20"/>
        <end position="267"/>
    </location>
</feature>
<organism evidence="2 3">
    <name type="scientific">Candidatus Paracaedimonas acanthamoebae</name>
    <dbReference type="NCBI Taxonomy" id="244581"/>
    <lineage>
        <taxon>Bacteria</taxon>
        <taxon>Pseudomonadati</taxon>
        <taxon>Pseudomonadota</taxon>
        <taxon>Alphaproteobacteria</taxon>
        <taxon>Holosporales</taxon>
        <taxon>Caedimonadaceae</taxon>
        <taxon>Candidatus Paracaedimonas</taxon>
    </lineage>
</organism>